<feature type="compositionally biased region" description="Basic and acidic residues" evidence="1">
    <location>
        <begin position="1"/>
        <end position="19"/>
    </location>
</feature>
<dbReference type="Proteomes" id="UP001066276">
    <property type="component" value="Chromosome 2_2"/>
</dbReference>
<evidence type="ECO:0000313" key="3">
    <source>
        <dbReference type="Proteomes" id="UP001066276"/>
    </source>
</evidence>
<protein>
    <submittedName>
        <fullName evidence="2">Uncharacterized protein</fullName>
    </submittedName>
</protein>
<reference evidence="2" key="1">
    <citation type="journal article" date="2022" name="bioRxiv">
        <title>Sequencing and chromosome-scale assembly of the giantPleurodeles waltlgenome.</title>
        <authorList>
            <person name="Brown T."/>
            <person name="Elewa A."/>
            <person name="Iarovenko S."/>
            <person name="Subramanian E."/>
            <person name="Araus A.J."/>
            <person name="Petzold A."/>
            <person name="Susuki M."/>
            <person name="Suzuki K.-i.T."/>
            <person name="Hayashi T."/>
            <person name="Toyoda A."/>
            <person name="Oliveira C."/>
            <person name="Osipova E."/>
            <person name="Leigh N.D."/>
            <person name="Simon A."/>
            <person name="Yun M.H."/>
        </authorList>
    </citation>
    <scope>NUCLEOTIDE SEQUENCE</scope>
    <source>
        <strain evidence="2">20211129_DDA</strain>
        <tissue evidence="2">Liver</tissue>
    </source>
</reference>
<proteinExistence type="predicted"/>
<dbReference type="AlphaFoldDB" id="A0AAV7URG2"/>
<organism evidence="2 3">
    <name type="scientific">Pleurodeles waltl</name>
    <name type="common">Iberian ribbed newt</name>
    <dbReference type="NCBI Taxonomy" id="8319"/>
    <lineage>
        <taxon>Eukaryota</taxon>
        <taxon>Metazoa</taxon>
        <taxon>Chordata</taxon>
        <taxon>Craniata</taxon>
        <taxon>Vertebrata</taxon>
        <taxon>Euteleostomi</taxon>
        <taxon>Amphibia</taxon>
        <taxon>Batrachia</taxon>
        <taxon>Caudata</taxon>
        <taxon>Salamandroidea</taxon>
        <taxon>Salamandridae</taxon>
        <taxon>Pleurodelinae</taxon>
        <taxon>Pleurodeles</taxon>
    </lineage>
</organism>
<name>A0AAV7URG2_PLEWA</name>
<sequence length="99" mass="11367">MQSTPEEPKNDNLKEKVDLEEGLATDPELQRPDEEENNLVAEMEHPAVYPSAACPLRSWCPGRLRADRGFRLQLPKLKIEKKMALLEKIMALEEKRLKA</sequence>
<gene>
    <name evidence="2" type="ORF">NDU88_000497</name>
</gene>
<accession>A0AAV7URG2</accession>
<dbReference type="EMBL" id="JANPWB010000004">
    <property type="protein sequence ID" value="KAJ1191181.1"/>
    <property type="molecule type" value="Genomic_DNA"/>
</dbReference>
<keyword evidence="3" id="KW-1185">Reference proteome</keyword>
<comment type="caution">
    <text evidence="2">The sequence shown here is derived from an EMBL/GenBank/DDBJ whole genome shotgun (WGS) entry which is preliminary data.</text>
</comment>
<evidence type="ECO:0000313" key="2">
    <source>
        <dbReference type="EMBL" id="KAJ1191181.1"/>
    </source>
</evidence>
<feature type="region of interest" description="Disordered" evidence="1">
    <location>
        <begin position="1"/>
        <end position="33"/>
    </location>
</feature>
<evidence type="ECO:0000256" key="1">
    <source>
        <dbReference type="SAM" id="MobiDB-lite"/>
    </source>
</evidence>